<sequence length="406" mass="41849">MRLSFRSQGPTLAALAVTSLLAACGPSRAELQAEEMRVAAIEAAAITARLPPPVALNDSVAQSAAVYLTFTRDMATIRGGFASPDAVQAALRRGASYDANQISRGLVAYASILALQSPEFVSGVRQAGAEPTVRRQIIDRIVANPEYASTLPGAEAAASLVMAVLEADVIALSAAADSVESDAYNIQYTGDQRHGWGRATPPDREGRLQAVKDLSRTILPSASEAARLHAASNSGSGLGVTAGRTRRAPYAPSVTNAIAMAALAALGAAGDNARANTEALQYDRASQDCLASSKLNLFQCLAAARPTYEDMFCLGRHVIRDLSTCARGAALPTAIITVGNPTQSGGPARSPAITPEPLQPAPPTEPSISPLPLQVPPPPSTAPRLTPVAPPAGQTATQRLNAGPNG</sequence>
<name>A0A258HF53_9CAUL</name>
<organism evidence="3 4">
    <name type="scientific">Brevundimonas subvibrioides</name>
    <dbReference type="NCBI Taxonomy" id="74313"/>
    <lineage>
        <taxon>Bacteria</taxon>
        <taxon>Pseudomonadati</taxon>
        <taxon>Pseudomonadota</taxon>
        <taxon>Alphaproteobacteria</taxon>
        <taxon>Caulobacterales</taxon>
        <taxon>Caulobacteraceae</taxon>
        <taxon>Brevundimonas</taxon>
    </lineage>
</organism>
<evidence type="ECO:0000256" key="1">
    <source>
        <dbReference type="SAM" id="MobiDB-lite"/>
    </source>
</evidence>
<feature type="chain" id="PRO_5013033895" description="Lipoprotein" evidence="2">
    <location>
        <begin position="23"/>
        <end position="406"/>
    </location>
</feature>
<keyword evidence="2" id="KW-0732">Signal</keyword>
<dbReference type="Proteomes" id="UP000216147">
    <property type="component" value="Unassembled WGS sequence"/>
</dbReference>
<gene>
    <name evidence="3" type="ORF">B7Y86_14995</name>
</gene>
<feature type="region of interest" description="Disordered" evidence="1">
    <location>
        <begin position="337"/>
        <end position="406"/>
    </location>
</feature>
<accession>A0A258HF53</accession>
<protein>
    <recommendedName>
        <fullName evidence="5">Lipoprotein</fullName>
    </recommendedName>
</protein>
<comment type="caution">
    <text evidence="3">The sequence shown here is derived from an EMBL/GenBank/DDBJ whole genome shotgun (WGS) entry which is preliminary data.</text>
</comment>
<evidence type="ECO:0000313" key="4">
    <source>
        <dbReference type="Proteomes" id="UP000216147"/>
    </source>
</evidence>
<feature type="signal peptide" evidence="2">
    <location>
        <begin position="1"/>
        <end position="22"/>
    </location>
</feature>
<dbReference type="EMBL" id="NCEQ01000018">
    <property type="protein sequence ID" value="OYX54948.1"/>
    <property type="molecule type" value="Genomic_DNA"/>
</dbReference>
<evidence type="ECO:0000313" key="3">
    <source>
        <dbReference type="EMBL" id="OYX54948.1"/>
    </source>
</evidence>
<dbReference type="AlphaFoldDB" id="A0A258HF53"/>
<proteinExistence type="predicted"/>
<evidence type="ECO:0000256" key="2">
    <source>
        <dbReference type="SAM" id="SignalP"/>
    </source>
</evidence>
<evidence type="ECO:0008006" key="5">
    <source>
        <dbReference type="Google" id="ProtNLM"/>
    </source>
</evidence>
<reference evidence="3 4" key="1">
    <citation type="submission" date="2017-03" db="EMBL/GenBank/DDBJ databases">
        <title>Lifting the veil on microbial sulfur biogeochemistry in mining wastewaters.</title>
        <authorList>
            <person name="Kantor R.S."/>
            <person name="Colenbrander Nelson T."/>
            <person name="Marshall S."/>
            <person name="Bennett D."/>
            <person name="Apte S."/>
            <person name="Camacho D."/>
            <person name="Thomas B.C."/>
            <person name="Warren L.A."/>
            <person name="Banfield J.F."/>
        </authorList>
    </citation>
    <scope>NUCLEOTIDE SEQUENCE [LARGE SCALE GENOMIC DNA]</scope>
    <source>
        <strain evidence="3">32-68-21</strain>
    </source>
</reference>
<dbReference type="PROSITE" id="PS51257">
    <property type="entry name" value="PROKAR_LIPOPROTEIN"/>
    <property type="match status" value="1"/>
</dbReference>